<feature type="coiled-coil region" evidence="1">
    <location>
        <begin position="297"/>
        <end position="324"/>
    </location>
</feature>
<name>A0A6J1X9P9_GALME</name>
<sequence length="594" mass="70276">MVYYYTSGNVKMLRNIIMDYAASAVSPYEYMKAYIEKCPENTEDAKISWITESFLGIQRHDQFLKEIALYVSEELTGEDQDYFMIILHAVIFQIEPKVTSYFYKCLFNLSKPLLNTFTKFFSSEILPLISQIAQTTYDTNFITNKIINPLFTWQPHISEMAHNYSEYLKKLESRKKKPPTIPIQPNVLNRKCKEFYSPVVENSLPATPPNSMLVKSKKMLTKSVIDQRLKYLHEKNQQKASQLLNDAKNNNFHYAQAKSSRYYKNISSIRDEIENEITKVLSKPNKSYNFRNSHPPVKETTATLKRINKRIQLAEEEEVEWLQTLMITCRNTTKFEELQEHARQEKERKRLFDIERKHLMGQISYEEAVIAKKKIQDANKKNYEKFLKEKEMWSEEIERWKKIEMDKNRKQIEKLSMLELNLINAKNDILAKKKATAYQLKKESEILLEKAMKEKQEELEQKVTMIKEIKILDMIAKKAKLSRIIDLTETSGLGLLCEMSMAELQERLSSFKIRLQEELESKRRIIMEQKTVTKQELENTKIYIKNYMTQRSLSRKQNIRGKVTFESASSKEINDLKKILEEKRKLRIKLTNQN</sequence>
<organism evidence="2 3">
    <name type="scientific">Galleria mellonella</name>
    <name type="common">Greater wax moth</name>
    <dbReference type="NCBI Taxonomy" id="7137"/>
    <lineage>
        <taxon>Eukaryota</taxon>
        <taxon>Metazoa</taxon>
        <taxon>Ecdysozoa</taxon>
        <taxon>Arthropoda</taxon>
        <taxon>Hexapoda</taxon>
        <taxon>Insecta</taxon>
        <taxon>Pterygota</taxon>
        <taxon>Neoptera</taxon>
        <taxon>Endopterygota</taxon>
        <taxon>Lepidoptera</taxon>
        <taxon>Glossata</taxon>
        <taxon>Ditrysia</taxon>
        <taxon>Pyraloidea</taxon>
        <taxon>Pyralidae</taxon>
        <taxon>Galleriinae</taxon>
        <taxon>Galleria</taxon>
    </lineage>
</organism>
<dbReference type="GeneID" id="113523511"/>
<evidence type="ECO:0000256" key="1">
    <source>
        <dbReference type="SAM" id="Coils"/>
    </source>
</evidence>
<feature type="coiled-coil region" evidence="1">
    <location>
        <begin position="408"/>
        <end position="468"/>
    </location>
</feature>
<gene>
    <name evidence="3" type="primary">LOC113523511</name>
</gene>
<dbReference type="PANTHER" id="PTHR34649:SF1">
    <property type="entry name" value="CILIA- AND FLAGELLA-ASSOCIATED PROTEIN 99"/>
    <property type="match status" value="1"/>
</dbReference>
<evidence type="ECO:0000313" key="2">
    <source>
        <dbReference type="Proteomes" id="UP001652740"/>
    </source>
</evidence>
<dbReference type="RefSeq" id="XP_026765296.2">
    <property type="nucleotide sequence ID" value="XM_026909495.3"/>
</dbReference>
<protein>
    <submittedName>
        <fullName evidence="3">Cilia- and flagella-associated protein 99-like</fullName>
    </submittedName>
</protein>
<proteinExistence type="predicted"/>
<dbReference type="InterPro" id="IPR039341">
    <property type="entry name" value="CFAP99"/>
</dbReference>
<evidence type="ECO:0000313" key="3">
    <source>
        <dbReference type="RefSeq" id="XP_026765296.2"/>
    </source>
</evidence>
<dbReference type="PANTHER" id="PTHR34649">
    <property type="entry name" value="CILIA- AND FLAGELLA-ASSOCIATED PROTEIN 99"/>
    <property type="match status" value="1"/>
</dbReference>
<dbReference type="InParanoid" id="A0A6J1X9P9"/>
<accession>A0A6J1X9P9</accession>
<keyword evidence="1" id="KW-0175">Coiled coil</keyword>
<dbReference type="KEGG" id="gmw:113523511"/>
<keyword evidence="2" id="KW-1185">Reference proteome</keyword>
<reference evidence="3" key="1">
    <citation type="submission" date="2025-08" db="UniProtKB">
        <authorList>
            <consortium name="RefSeq"/>
        </authorList>
    </citation>
    <scope>IDENTIFICATION</scope>
    <source>
        <tissue evidence="3">Whole larvae</tissue>
    </source>
</reference>
<dbReference type="Proteomes" id="UP001652740">
    <property type="component" value="Unplaced"/>
</dbReference>
<dbReference type="AlphaFoldDB" id="A0A6J1X9P9"/>